<dbReference type="EMBL" id="FJNB01000028">
    <property type="protein sequence ID" value="CZR09507.1"/>
    <property type="molecule type" value="Genomic_DNA"/>
</dbReference>
<evidence type="ECO:0000313" key="4">
    <source>
        <dbReference type="Proteomes" id="UP000199280"/>
    </source>
</evidence>
<evidence type="ECO:0000313" key="2">
    <source>
        <dbReference type="EMBL" id="SEJ96215.1"/>
    </source>
</evidence>
<organism evidence="1 3">
    <name type="scientific">Trichococcus ilyis</name>
    <dbReference type="NCBI Taxonomy" id="640938"/>
    <lineage>
        <taxon>Bacteria</taxon>
        <taxon>Bacillati</taxon>
        <taxon>Bacillota</taxon>
        <taxon>Bacilli</taxon>
        <taxon>Lactobacillales</taxon>
        <taxon>Carnobacteriaceae</taxon>
        <taxon>Trichococcus</taxon>
    </lineage>
</organism>
<reference evidence="2 4" key="2">
    <citation type="submission" date="2016-10" db="EMBL/GenBank/DDBJ databases">
        <authorList>
            <person name="Varghese N."/>
            <person name="Submissions S."/>
        </authorList>
    </citation>
    <scope>NUCLEOTIDE SEQUENCE [LARGE SCALE GENOMIC DNA]</scope>
    <source>
        <strain evidence="2 4">DSM 22150</strain>
    </source>
</reference>
<accession>A0A143ZBV6</accession>
<sequence length="75" mass="7972">MGGGRTPAKPQWSEVMIFLDVLLRVAQLRRANVGRRTLRGGRLNFGEAAVVEDADLFGCFPPAGGLCPELGASSD</sequence>
<dbReference type="Proteomes" id="UP000076878">
    <property type="component" value="Unassembled WGS sequence"/>
</dbReference>
<reference evidence="1 3" key="1">
    <citation type="submission" date="2016-02" db="EMBL/GenBank/DDBJ databases">
        <authorList>
            <person name="Wen L."/>
            <person name="He K."/>
            <person name="Yang H."/>
        </authorList>
    </citation>
    <scope>NUCLEOTIDE SEQUENCE [LARGE SCALE GENOMIC DNA]</scope>
    <source>
        <strain evidence="1">Trichococcus_R210</strain>
    </source>
</reference>
<gene>
    <name evidence="2" type="ORF">SAMN05216375_1482</name>
    <name evidence="1" type="ORF">TR210_2733</name>
</gene>
<keyword evidence="4" id="KW-1185">Reference proteome</keyword>
<dbReference type="AlphaFoldDB" id="A0A143ZBV6"/>
<dbReference type="EMBL" id="FNYT01000048">
    <property type="protein sequence ID" value="SEJ96215.1"/>
    <property type="molecule type" value="Genomic_DNA"/>
</dbReference>
<name>A0A143ZBV6_9LACT</name>
<proteinExistence type="predicted"/>
<evidence type="ECO:0000313" key="3">
    <source>
        <dbReference type="Proteomes" id="UP000076878"/>
    </source>
</evidence>
<dbReference type="Proteomes" id="UP000199280">
    <property type="component" value="Unassembled WGS sequence"/>
</dbReference>
<evidence type="ECO:0000313" key="1">
    <source>
        <dbReference type="EMBL" id="CZR09507.1"/>
    </source>
</evidence>
<protein>
    <submittedName>
        <fullName evidence="1">Uncharacterized protein</fullName>
    </submittedName>
</protein>